<dbReference type="Gene3D" id="1.20.120.1760">
    <property type="match status" value="1"/>
</dbReference>
<dbReference type="Proteomes" id="UP001281447">
    <property type="component" value="Unassembled WGS sequence"/>
</dbReference>
<comment type="pathway">
    <text evidence="3">Phospholipid metabolism; phosphatidylglycerol biosynthesis; phosphatidylglycerol from CDP-diacylglycerol: step 1/2.</text>
</comment>
<accession>A0ABU5CAU1</accession>
<keyword evidence="14" id="KW-0594">Phospholipid biosynthesis</keyword>
<comment type="caution">
    <text evidence="20">The sequence shown here is derived from an EMBL/GenBank/DDBJ whole genome shotgun (WGS) entry which is preliminary data.</text>
</comment>
<dbReference type="Pfam" id="PF01066">
    <property type="entry name" value="CDP-OH_P_transf"/>
    <property type="match status" value="1"/>
</dbReference>
<evidence type="ECO:0000256" key="10">
    <source>
        <dbReference type="ARBA" id="ARBA00022692"/>
    </source>
</evidence>
<keyword evidence="12" id="KW-0443">Lipid metabolism</keyword>
<comment type="subcellular location">
    <subcellularLocation>
        <location evidence="2">Membrane</location>
        <topology evidence="2">Multi-pass membrane protein</topology>
    </subcellularLocation>
</comment>
<evidence type="ECO:0000256" key="16">
    <source>
        <dbReference type="ARBA" id="ARBA00048586"/>
    </source>
</evidence>
<feature type="transmembrane region" description="Helical" evidence="19">
    <location>
        <begin position="43"/>
        <end position="62"/>
    </location>
</feature>
<dbReference type="EC" id="2.7.8.5" evidence="6 17"/>
<keyword evidence="13 19" id="KW-0472">Membrane</keyword>
<evidence type="ECO:0000256" key="14">
    <source>
        <dbReference type="ARBA" id="ARBA00023209"/>
    </source>
</evidence>
<keyword evidence="15" id="KW-1208">Phospholipid metabolism</keyword>
<keyword evidence="9 18" id="KW-0808">Transferase</keyword>
<dbReference type="PANTHER" id="PTHR14269:SF62">
    <property type="entry name" value="CDP-DIACYLGLYCEROL--GLYCEROL-3-PHOSPHATE 3-PHOSPHATIDYLTRANSFERASE 1, CHLOROPLASTIC"/>
    <property type="match status" value="1"/>
</dbReference>
<keyword evidence="10 19" id="KW-0812">Transmembrane</keyword>
<evidence type="ECO:0000256" key="5">
    <source>
        <dbReference type="ARBA" id="ARBA00010441"/>
    </source>
</evidence>
<dbReference type="GO" id="GO:0008444">
    <property type="term" value="F:CDP-diacylglycerol-glycerol-3-phosphate 3-phosphatidyltransferase activity"/>
    <property type="evidence" value="ECO:0007669"/>
    <property type="project" value="UniProtKB-EC"/>
</dbReference>
<dbReference type="PANTHER" id="PTHR14269">
    <property type="entry name" value="CDP-DIACYLGLYCEROL--GLYCEROL-3-PHOSPHATE 3-PHOSPHATIDYLTRANSFERASE-RELATED"/>
    <property type="match status" value="1"/>
</dbReference>
<sequence>MNIPNKITLSRIFLIPVFIILMTVDFQWGSWNIGTRDLPVVDFVAGLLFIIASMTDWIDGYYARKYKLVTNLGKFMDPLADKLLVAAALVLLVQMGAAPAWVVIVILSREFAVTGLRLVAAGEGLVLAASKLGKLKTMTQLIAISVLLLHNFPFSYIGFPFGLIMLYIALFFTALSGVDYFVKNWHVMRDSK</sequence>
<gene>
    <name evidence="20" type="primary">pgsA</name>
    <name evidence="20" type="ORF">RWE15_21515</name>
</gene>
<evidence type="ECO:0000256" key="12">
    <source>
        <dbReference type="ARBA" id="ARBA00023098"/>
    </source>
</evidence>
<dbReference type="PROSITE" id="PS00379">
    <property type="entry name" value="CDP_ALCOHOL_P_TRANSF"/>
    <property type="match status" value="1"/>
</dbReference>
<evidence type="ECO:0000256" key="7">
    <source>
        <dbReference type="ARBA" id="ARBA00014944"/>
    </source>
</evidence>
<evidence type="ECO:0000256" key="15">
    <source>
        <dbReference type="ARBA" id="ARBA00023264"/>
    </source>
</evidence>
<keyword evidence="8" id="KW-0444">Lipid biosynthesis</keyword>
<evidence type="ECO:0000313" key="20">
    <source>
        <dbReference type="EMBL" id="MDY0396432.1"/>
    </source>
</evidence>
<comment type="function">
    <text evidence="1">This protein catalyzes the committed step to the synthesis of the acidic phospholipids.</text>
</comment>
<protein>
    <recommendedName>
        <fullName evidence="7 17">CDP-diacylglycerol--glycerol-3-phosphate 3-phosphatidyltransferase</fullName>
        <ecNumber evidence="6 17">2.7.8.5</ecNumber>
    </recommendedName>
</protein>
<dbReference type="InterPro" id="IPR043130">
    <property type="entry name" value="CDP-OH_PTrfase_TM_dom"/>
</dbReference>
<evidence type="ECO:0000256" key="8">
    <source>
        <dbReference type="ARBA" id="ARBA00022516"/>
    </source>
</evidence>
<evidence type="ECO:0000256" key="13">
    <source>
        <dbReference type="ARBA" id="ARBA00023136"/>
    </source>
</evidence>
<feature type="transmembrane region" description="Helical" evidence="19">
    <location>
        <begin position="12"/>
        <end position="31"/>
    </location>
</feature>
<organism evidence="20 21">
    <name type="scientific">Tigheibacillus halophilus</name>
    <dbReference type="NCBI Taxonomy" id="361280"/>
    <lineage>
        <taxon>Bacteria</taxon>
        <taxon>Bacillati</taxon>
        <taxon>Bacillota</taxon>
        <taxon>Bacilli</taxon>
        <taxon>Bacillales</taxon>
        <taxon>Bacillaceae</taxon>
        <taxon>Tigheibacillus</taxon>
    </lineage>
</organism>
<dbReference type="InterPro" id="IPR000462">
    <property type="entry name" value="CDP-OH_P_trans"/>
</dbReference>
<evidence type="ECO:0000256" key="17">
    <source>
        <dbReference type="NCBIfam" id="TIGR00560"/>
    </source>
</evidence>
<keyword evidence="11 19" id="KW-1133">Transmembrane helix</keyword>
<evidence type="ECO:0000256" key="6">
    <source>
        <dbReference type="ARBA" id="ARBA00013170"/>
    </source>
</evidence>
<dbReference type="EMBL" id="JAWDIP010000004">
    <property type="protein sequence ID" value="MDY0396432.1"/>
    <property type="molecule type" value="Genomic_DNA"/>
</dbReference>
<dbReference type="InterPro" id="IPR048254">
    <property type="entry name" value="CDP_ALCOHOL_P_TRANSF_CS"/>
</dbReference>
<comment type="catalytic activity">
    <reaction evidence="16">
        <text>a CDP-1,2-diacyl-sn-glycerol + sn-glycerol 3-phosphate = a 1,2-diacyl-sn-glycero-3-phospho-(1'-sn-glycero-3'-phosphate) + CMP + H(+)</text>
        <dbReference type="Rhea" id="RHEA:12593"/>
        <dbReference type="ChEBI" id="CHEBI:15378"/>
        <dbReference type="ChEBI" id="CHEBI:57597"/>
        <dbReference type="ChEBI" id="CHEBI:58332"/>
        <dbReference type="ChEBI" id="CHEBI:60110"/>
        <dbReference type="ChEBI" id="CHEBI:60377"/>
        <dbReference type="EC" id="2.7.8.5"/>
    </reaction>
</comment>
<evidence type="ECO:0000256" key="4">
    <source>
        <dbReference type="ARBA" id="ARBA00005189"/>
    </source>
</evidence>
<dbReference type="InterPro" id="IPR004570">
    <property type="entry name" value="Phosphatidylglycerol_P_synth"/>
</dbReference>
<evidence type="ECO:0000256" key="19">
    <source>
        <dbReference type="SAM" id="Phobius"/>
    </source>
</evidence>
<comment type="similarity">
    <text evidence="5 18">Belongs to the CDP-alcohol phosphatidyltransferase class-I family.</text>
</comment>
<evidence type="ECO:0000256" key="11">
    <source>
        <dbReference type="ARBA" id="ARBA00022989"/>
    </source>
</evidence>
<comment type="pathway">
    <text evidence="4">Lipid metabolism.</text>
</comment>
<name>A0ABU5CAU1_9BACI</name>
<dbReference type="InterPro" id="IPR050324">
    <property type="entry name" value="CDP-alcohol_PTase-I"/>
</dbReference>
<proteinExistence type="inferred from homology"/>
<evidence type="ECO:0000256" key="9">
    <source>
        <dbReference type="ARBA" id="ARBA00022679"/>
    </source>
</evidence>
<evidence type="ECO:0000256" key="1">
    <source>
        <dbReference type="ARBA" id="ARBA00003973"/>
    </source>
</evidence>
<reference evidence="20 21" key="1">
    <citation type="submission" date="2023-10" db="EMBL/GenBank/DDBJ databases">
        <title>Virgibacillus halophilus 5B73C genome.</title>
        <authorList>
            <person name="Miliotis G."/>
            <person name="Sengupta P."/>
            <person name="Hameed A."/>
            <person name="Chuvochina M."/>
            <person name="Mcdonagh F."/>
            <person name="Simpson A.C."/>
            <person name="Singh N.K."/>
            <person name="Rekha P.D."/>
            <person name="Raman K."/>
            <person name="Hugenholtz P."/>
            <person name="Venkateswaran K."/>
        </authorList>
    </citation>
    <scope>NUCLEOTIDE SEQUENCE [LARGE SCALE GENOMIC DNA]</scope>
    <source>
        <strain evidence="20 21">5B73C</strain>
    </source>
</reference>
<feature type="transmembrane region" description="Helical" evidence="19">
    <location>
        <begin position="164"/>
        <end position="182"/>
    </location>
</feature>
<keyword evidence="21" id="KW-1185">Reference proteome</keyword>
<feature type="transmembrane region" description="Helical" evidence="19">
    <location>
        <begin position="83"/>
        <end position="105"/>
    </location>
</feature>
<evidence type="ECO:0000313" key="21">
    <source>
        <dbReference type="Proteomes" id="UP001281447"/>
    </source>
</evidence>
<evidence type="ECO:0000256" key="3">
    <source>
        <dbReference type="ARBA" id="ARBA00005042"/>
    </source>
</evidence>
<evidence type="ECO:0000256" key="2">
    <source>
        <dbReference type="ARBA" id="ARBA00004141"/>
    </source>
</evidence>
<dbReference type="PIRSF" id="PIRSF000847">
    <property type="entry name" value="Phos_ph_gly_syn"/>
    <property type="match status" value="1"/>
</dbReference>
<dbReference type="RefSeq" id="WP_390353247.1">
    <property type="nucleotide sequence ID" value="NZ_JBHUIZ010000003.1"/>
</dbReference>
<evidence type="ECO:0000256" key="18">
    <source>
        <dbReference type="RuleBase" id="RU003750"/>
    </source>
</evidence>
<dbReference type="NCBIfam" id="TIGR00560">
    <property type="entry name" value="pgsA"/>
    <property type="match status" value="1"/>
</dbReference>